<feature type="chain" id="PRO_5045132830" evidence="1">
    <location>
        <begin position="24"/>
        <end position="251"/>
    </location>
</feature>
<dbReference type="EMBL" id="JAGEVF010000003">
    <property type="protein sequence ID" value="MBO3116214.1"/>
    <property type="molecule type" value="Genomic_DNA"/>
</dbReference>
<evidence type="ECO:0000313" key="3">
    <source>
        <dbReference type="Proteomes" id="UP000676776"/>
    </source>
</evidence>
<evidence type="ECO:0000313" key="2">
    <source>
        <dbReference type="EMBL" id="MBO3116214.1"/>
    </source>
</evidence>
<evidence type="ECO:0000256" key="1">
    <source>
        <dbReference type="SAM" id="SignalP"/>
    </source>
</evidence>
<proteinExistence type="predicted"/>
<reference evidence="2 3" key="1">
    <citation type="submission" date="2021-03" db="EMBL/GenBank/DDBJ databases">
        <title>Winogradskyella sp. nov., isolated from costal sediment.</title>
        <authorList>
            <person name="Gao C."/>
        </authorList>
    </citation>
    <scope>NUCLEOTIDE SEQUENCE [LARGE SCALE GENOMIC DNA]</scope>
    <source>
        <strain evidence="2 3">DF17</strain>
    </source>
</reference>
<dbReference type="RefSeq" id="WP_208153126.1">
    <property type="nucleotide sequence ID" value="NZ_JAGEVF010000003.1"/>
</dbReference>
<keyword evidence="1" id="KW-0732">Signal</keyword>
<organism evidence="2 3">
    <name type="scientific">Winogradskyella pelagia</name>
    <dbReference type="NCBI Taxonomy" id="2819984"/>
    <lineage>
        <taxon>Bacteria</taxon>
        <taxon>Pseudomonadati</taxon>
        <taxon>Bacteroidota</taxon>
        <taxon>Flavobacteriia</taxon>
        <taxon>Flavobacteriales</taxon>
        <taxon>Flavobacteriaceae</taxon>
        <taxon>Winogradskyella</taxon>
    </lineage>
</organism>
<gene>
    <name evidence="2" type="ORF">J4050_05610</name>
</gene>
<sequence>MKTTKRLMLSLWVLCLFSSSIIAQQMFHVHEDVVKPGMTMEYENILAEVGKLLENNPIDDTNMMVLQGNNNHYYFINPISSMADLDKPSPPEKLANKAGGDAVWPLFQRMDKCYDIERDYIVTLVGELSYMPNGMTLTPEGQNYREQYKIYFTPGNRSVVTEKIEAVKKMFADKNSKMHYRVYKSGFGAEREFYLVSIAAKNEMHMAELSKANEDLMGEAGQNTMWEMFKNIQHMEEIEGRMRPDLAYKSE</sequence>
<feature type="signal peptide" evidence="1">
    <location>
        <begin position="1"/>
        <end position="23"/>
    </location>
</feature>
<accession>A0ABS3T1R5</accession>
<keyword evidence="3" id="KW-1185">Reference proteome</keyword>
<name>A0ABS3T1R5_9FLAO</name>
<comment type="caution">
    <text evidence="2">The sequence shown here is derived from an EMBL/GenBank/DDBJ whole genome shotgun (WGS) entry which is preliminary data.</text>
</comment>
<dbReference type="Proteomes" id="UP000676776">
    <property type="component" value="Unassembled WGS sequence"/>
</dbReference>
<protein>
    <submittedName>
        <fullName evidence="2">Uncharacterized protein</fullName>
    </submittedName>
</protein>